<dbReference type="GO" id="GO:0016567">
    <property type="term" value="P:protein ubiquitination"/>
    <property type="evidence" value="ECO:0007669"/>
    <property type="project" value="InterPro"/>
</dbReference>
<gene>
    <name evidence="4" type="primary">LOC106162822</name>
</gene>
<dbReference type="GeneID" id="106162822"/>
<dbReference type="Pfam" id="PF02825">
    <property type="entry name" value="WWE"/>
    <property type="match status" value="1"/>
</dbReference>
<dbReference type="GO" id="GO:0046872">
    <property type="term" value="F:metal ion binding"/>
    <property type="evidence" value="ECO:0007669"/>
    <property type="project" value="InterPro"/>
</dbReference>
<feature type="domain" description="MIB/HERC2" evidence="2">
    <location>
        <begin position="322"/>
        <end position="394"/>
    </location>
</feature>
<dbReference type="KEGG" id="lak:106162822"/>
<dbReference type="InterPro" id="IPR010606">
    <property type="entry name" value="Mib_Herc2"/>
</dbReference>
<evidence type="ECO:0000259" key="2">
    <source>
        <dbReference type="PROSITE" id="PS51416"/>
    </source>
</evidence>
<feature type="domain" description="MIB/HERC2" evidence="2">
    <location>
        <begin position="249"/>
        <end position="321"/>
    </location>
</feature>
<dbReference type="Gene3D" id="3.30.720.50">
    <property type="match status" value="1"/>
</dbReference>
<dbReference type="AlphaFoldDB" id="A0A1S3IBR5"/>
<dbReference type="InterPro" id="IPR036465">
    <property type="entry name" value="vWFA_dom_sf"/>
</dbReference>
<dbReference type="Gene3D" id="3.40.50.410">
    <property type="entry name" value="von Willebrand factor, type A domain"/>
    <property type="match status" value="1"/>
</dbReference>
<dbReference type="SUPFAM" id="SSF117839">
    <property type="entry name" value="WWE domain"/>
    <property type="match status" value="1"/>
</dbReference>
<dbReference type="RefSeq" id="XP_013395700.1">
    <property type="nucleotide sequence ID" value="XM_013540246.1"/>
</dbReference>
<feature type="domain" description="WWE" evidence="1">
    <location>
        <begin position="403"/>
        <end position="479"/>
    </location>
</feature>
<dbReference type="PROSITE" id="PS50918">
    <property type="entry name" value="WWE"/>
    <property type="match status" value="1"/>
</dbReference>
<evidence type="ECO:0000259" key="1">
    <source>
        <dbReference type="PROSITE" id="PS50918"/>
    </source>
</evidence>
<dbReference type="GO" id="GO:0004842">
    <property type="term" value="F:ubiquitin-protein transferase activity"/>
    <property type="evidence" value="ECO:0007669"/>
    <property type="project" value="InterPro"/>
</dbReference>
<organism evidence="3 4">
    <name type="scientific">Lingula anatina</name>
    <name type="common">Brachiopod</name>
    <name type="synonym">Lingula unguis</name>
    <dbReference type="NCBI Taxonomy" id="7574"/>
    <lineage>
        <taxon>Eukaryota</taxon>
        <taxon>Metazoa</taxon>
        <taxon>Spiralia</taxon>
        <taxon>Lophotrochozoa</taxon>
        <taxon>Brachiopoda</taxon>
        <taxon>Linguliformea</taxon>
        <taxon>Lingulata</taxon>
        <taxon>Lingulida</taxon>
        <taxon>Linguloidea</taxon>
        <taxon>Lingulidae</taxon>
        <taxon>Lingula</taxon>
    </lineage>
</organism>
<dbReference type="InterPro" id="IPR004170">
    <property type="entry name" value="WWE_dom"/>
</dbReference>
<dbReference type="PROSITE" id="PS51416">
    <property type="entry name" value="MIB_HERC2"/>
    <property type="match status" value="2"/>
</dbReference>
<proteinExistence type="predicted"/>
<dbReference type="InterPro" id="IPR037197">
    <property type="entry name" value="WWE_dom_sf"/>
</dbReference>
<dbReference type="PANTHER" id="PTHR24202:SF4">
    <property type="entry name" value="E3 UBIQUITIN-PROTEIN LIGASE MIB2-RELATED"/>
    <property type="match status" value="1"/>
</dbReference>
<dbReference type="InterPro" id="IPR037252">
    <property type="entry name" value="Mib_Herc2_sf"/>
</dbReference>
<dbReference type="Proteomes" id="UP000085678">
    <property type="component" value="Unplaced"/>
</dbReference>
<dbReference type="SUPFAM" id="SSF53300">
    <property type="entry name" value="vWA-like"/>
    <property type="match status" value="1"/>
</dbReference>
<dbReference type="InParanoid" id="A0A1S3IBR5"/>
<protein>
    <submittedName>
        <fullName evidence="4">Uncharacterized protein LOC106162822</fullName>
    </submittedName>
</protein>
<evidence type="ECO:0000313" key="4">
    <source>
        <dbReference type="RefSeq" id="XP_013395700.1"/>
    </source>
</evidence>
<sequence>MEQSHLMYEELEEDVAIVTFGKHGDNTLLTLTNDYDAVRRVLDILTPEGMTPMTRGLVEAQNELQRHSGSLRVAGRRVRSRILVFTDGIPSDGDTDFGSADLTAPSVSGTYKVMSALQLYSKNENVSNKARISFIACGSNANKTFMESASQVVDGLCLDAGNTEDMRGLGAYYRRMVLACRFAAPFKTTESMRDLCLTSFDTFKPWFQATNTFPLTEEDKTDHELREIYQLLLDMKEEDRRHHEVEGEADPTLQVSMPIGTRVVRGPDWKWENQDGEGPGTVVGYGKGSWVRVHWDYTDHDNIYRYGGPECAYDVWICEEAKKMDEGKLIDVGVRVKRGPDWRYGDQDGGNGTIGVVYKVEENGKVKVRWPKGKNCIYRFGYDGKFDLTIVEDEGAGGTASGGAPQMDEDSGMIVVWQWKSNGMWLMYPEYVSRQLEQAYKRDRTGSCSVEVHSLRRHINFSSMTDHCSDIDETFEVQRLVMTQEEYEASKE</sequence>
<accession>A0A1S3IBR5</accession>
<dbReference type="Pfam" id="PF06701">
    <property type="entry name" value="MIB_HERC2"/>
    <property type="match status" value="2"/>
</dbReference>
<dbReference type="SUPFAM" id="SSF159034">
    <property type="entry name" value="Mib/herc2 domain-like"/>
    <property type="match status" value="2"/>
</dbReference>
<dbReference type="Gene3D" id="2.30.30.40">
    <property type="entry name" value="SH3 Domains"/>
    <property type="match status" value="2"/>
</dbReference>
<dbReference type="GO" id="GO:0005737">
    <property type="term" value="C:cytoplasm"/>
    <property type="evidence" value="ECO:0007669"/>
    <property type="project" value="TreeGrafter"/>
</dbReference>
<dbReference type="OrthoDB" id="438049at2759"/>
<dbReference type="PANTHER" id="PTHR24202">
    <property type="entry name" value="E3 UBIQUITIN-PROTEIN LIGASE MIB2"/>
    <property type="match status" value="1"/>
</dbReference>
<evidence type="ECO:0000313" key="3">
    <source>
        <dbReference type="Proteomes" id="UP000085678"/>
    </source>
</evidence>
<keyword evidence="3" id="KW-1185">Reference proteome</keyword>
<name>A0A1S3IBR5_LINAN</name>
<reference evidence="4" key="1">
    <citation type="submission" date="2025-08" db="UniProtKB">
        <authorList>
            <consortium name="RefSeq"/>
        </authorList>
    </citation>
    <scope>IDENTIFICATION</scope>
    <source>
        <tissue evidence="4">Gonads</tissue>
    </source>
</reference>